<keyword evidence="5 7" id="KW-0063">Aspartyl esterase</keyword>
<evidence type="ECO:0000313" key="10">
    <source>
        <dbReference type="Proteomes" id="UP000326939"/>
    </source>
</evidence>
<reference evidence="10" key="1">
    <citation type="journal article" date="2019" name="Gigascience">
        <title>De novo genome assembly of the endangered Acer yangbiense, a plant species with extremely small populations endemic to Yunnan Province, China.</title>
        <authorList>
            <person name="Yang J."/>
            <person name="Wariss H.M."/>
            <person name="Tao L."/>
            <person name="Zhang R."/>
            <person name="Yun Q."/>
            <person name="Hollingsworth P."/>
            <person name="Dao Z."/>
            <person name="Luo G."/>
            <person name="Guo H."/>
            <person name="Ma Y."/>
            <person name="Sun W."/>
        </authorList>
    </citation>
    <scope>NUCLEOTIDE SEQUENCE [LARGE SCALE GENOMIC DNA]</scope>
    <source>
        <strain evidence="10">cv. br00</strain>
    </source>
</reference>
<evidence type="ECO:0000256" key="1">
    <source>
        <dbReference type="ARBA" id="ARBA00004191"/>
    </source>
</evidence>
<feature type="domain" description="Pectinesterase catalytic" evidence="8">
    <location>
        <begin position="135"/>
        <end position="294"/>
    </location>
</feature>
<dbReference type="GO" id="GO:0042545">
    <property type="term" value="P:cell wall modification"/>
    <property type="evidence" value="ECO:0007669"/>
    <property type="project" value="UniProtKB-UniRule"/>
</dbReference>
<comment type="caution">
    <text evidence="9">The sequence shown here is derived from an EMBL/GenBank/DDBJ whole genome shotgun (WGS) entry which is preliminary data.</text>
</comment>
<evidence type="ECO:0000256" key="2">
    <source>
        <dbReference type="ARBA" id="ARBA00005184"/>
    </source>
</evidence>
<dbReference type="PROSITE" id="PS00503">
    <property type="entry name" value="PECTINESTERASE_2"/>
    <property type="match status" value="1"/>
</dbReference>
<proteinExistence type="predicted"/>
<evidence type="ECO:0000256" key="6">
    <source>
        <dbReference type="PROSITE-ProRule" id="PRU10040"/>
    </source>
</evidence>
<dbReference type="EC" id="3.1.1.11" evidence="7"/>
<dbReference type="InterPro" id="IPR000070">
    <property type="entry name" value="Pectinesterase_cat"/>
</dbReference>
<dbReference type="InterPro" id="IPR011050">
    <property type="entry name" value="Pectin_lyase_fold/virulence"/>
</dbReference>
<keyword evidence="3" id="KW-0134">Cell wall</keyword>
<feature type="active site" evidence="6">
    <location>
        <position position="288"/>
    </location>
</feature>
<keyword evidence="4 7" id="KW-0378">Hydrolase</keyword>
<keyword evidence="10" id="KW-1185">Reference proteome</keyword>
<evidence type="ECO:0000256" key="4">
    <source>
        <dbReference type="ARBA" id="ARBA00022801"/>
    </source>
</evidence>
<protein>
    <recommendedName>
        <fullName evidence="7">Pectinesterase</fullName>
        <ecNumber evidence="7">3.1.1.11</ecNumber>
    </recommendedName>
</protein>
<sequence>MGSEVIVELQRNATNWANVVGEIVKIERKIFPKHEPLARSFDEELRKKNPGLLYIELNGEVAGYVMYSWPSSLCASITKLAAATTTFCHQELETSENFRTQTDQASEALAFNVKPGKPNGKLLTSWNPGYSKADYVVAQDGSGTHKTINDALDALVRTGGDRRNRRVIVYVKAGEYNERVVIKKNMEKLMFVGDGMDRTIVTGNRNAKRDGFAPHETATFGVYADGFWARDMTFENTAGPDGHQVVALMMRSEQSVVYRCSVKGYQNTLYVQSKRQFYRDCHIYGTVDFIFGVSIQGSRIRAAPGFDGVRNIPTFLGRQWKKYSRIVIFETDIDGLIDPAGWLPWDGSVYLNTLFYAEYNNTRCGASTEHRVEWLGFHVLKKLKEAGPFTVKEAAHKREVMDFSDRRVLQVESLNAFPLVLVISVFYPLASKVSYKINYILVASKKIAVNKPPSLLIRNSMRKKLINRLVTANGH</sequence>
<evidence type="ECO:0000313" key="9">
    <source>
        <dbReference type="EMBL" id="KAB5534325.1"/>
    </source>
</evidence>
<evidence type="ECO:0000256" key="5">
    <source>
        <dbReference type="ARBA" id="ARBA00023085"/>
    </source>
</evidence>
<dbReference type="GO" id="GO:0030599">
    <property type="term" value="F:pectinesterase activity"/>
    <property type="evidence" value="ECO:0007669"/>
    <property type="project" value="UniProtKB-UniRule"/>
</dbReference>
<dbReference type="AlphaFoldDB" id="A0A5N5KV51"/>
<evidence type="ECO:0000256" key="7">
    <source>
        <dbReference type="RuleBase" id="RU000589"/>
    </source>
</evidence>
<dbReference type="Gene3D" id="2.160.20.10">
    <property type="entry name" value="Single-stranded right-handed beta-helix, Pectin lyase-like"/>
    <property type="match status" value="2"/>
</dbReference>
<dbReference type="Proteomes" id="UP000326939">
    <property type="component" value="Chromosome 11"/>
</dbReference>
<organism evidence="9 10">
    <name type="scientific">Salix brachista</name>
    <dbReference type="NCBI Taxonomy" id="2182728"/>
    <lineage>
        <taxon>Eukaryota</taxon>
        <taxon>Viridiplantae</taxon>
        <taxon>Streptophyta</taxon>
        <taxon>Embryophyta</taxon>
        <taxon>Tracheophyta</taxon>
        <taxon>Spermatophyta</taxon>
        <taxon>Magnoliopsida</taxon>
        <taxon>eudicotyledons</taxon>
        <taxon>Gunneridae</taxon>
        <taxon>Pentapetalae</taxon>
        <taxon>rosids</taxon>
        <taxon>fabids</taxon>
        <taxon>Malpighiales</taxon>
        <taxon>Salicaceae</taxon>
        <taxon>Saliceae</taxon>
        <taxon>Salix</taxon>
    </lineage>
</organism>
<comment type="subcellular location">
    <subcellularLocation>
        <location evidence="1">Secreted</location>
        <location evidence="1">Cell wall</location>
    </subcellularLocation>
</comment>
<gene>
    <name evidence="9" type="ORF">DKX38_017411</name>
</gene>
<dbReference type="InterPro" id="IPR012334">
    <property type="entry name" value="Pectin_lyas_fold"/>
</dbReference>
<dbReference type="Pfam" id="PF01095">
    <property type="entry name" value="Pectinesterase"/>
    <property type="match status" value="1"/>
</dbReference>
<keyword evidence="3" id="KW-0964">Secreted</keyword>
<evidence type="ECO:0000259" key="8">
    <source>
        <dbReference type="Pfam" id="PF01095"/>
    </source>
</evidence>
<dbReference type="PANTHER" id="PTHR31707">
    <property type="entry name" value="PECTINESTERASE"/>
    <property type="match status" value="1"/>
</dbReference>
<comment type="catalytic activity">
    <reaction evidence="7">
        <text>[(1-&gt;4)-alpha-D-galacturonosyl methyl ester](n) + n H2O = [(1-&gt;4)-alpha-D-galacturonosyl](n) + n methanol + n H(+)</text>
        <dbReference type="Rhea" id="RHEA:22380"/>
        <dbReference type="Rhea" id="RHEA-COMP:14570"/>
        <dbReference type="Rhea" id="RHEA-COMP:14573"/>
        <dbReference type="ChEBI" id="CHEBI:15377"/>
        <dbReference type="ChEBI" id="CHEBI:15378"/>
        <dbReference type="ChEBI" id="CHEBI:17790"/>
        <dbReference type="ChEBI" id="CHEBI:140522"/>
        <dbReference type="ChEBI" id="CHEBI:140523"/>
        <dbReference type="EC" id="3.1.1.11"/>
    </reaction>
</comment>
<dbReference type="GO" id="GO:0045490">
    <property type="term" value="P:pectin catabolic process"/>
    <property type="evidence" value="ECO:0007669"/>
    <property type="project" value="UniProtKB-UniRule"/>
</dbReference>
<name>A0A5N5KV51_9ROSI</name>
<comment type="pathway">
    <text evidence="2 7">Glycan metabolism; pectin degradation; 2-dehydro-3-deoxy-D-gluconate from pectin: step 1/5.</text>
</comment>
<dbReference type="UniPathway" id="UPA00545">
    <property type="reaction ID" value="UER00823"/>
</dbReference>
<dbReference type="SUPFAM" id="SSF51126">
    <property type="entry name" value="Pectin lyase-like"/>
    <property type="match status" value="1"/>
</dbReference>
<dbReference type="EMBL" id="VDCV01000011">
    <property type="protein sequence ID" value="KAB5534325.1"/>
    <property type="molecule type" value="Genomic_DNA"/>
</dbReference>
<dbReference type="InterPro" id="IPR033131">
    <property type="entry name" value="Pectinesterase_Asp_AS"/>
</dbReference>
<evidence type="ECO:0000256" key="3">
    <source>
        <dbReference type="ARBA" id="ARBA00022512"/>
    </source>
</evidence>
<accession>A0A5N5KV51</accession>